<dbReference type="EMBL" id="JADNYJ010000025">
    <property type="protein sequence ID" value="KAF8904780.1"/>
    <property type="molecule type" value="Genomic_DNA"/>
</dbReference>
<reference evidence="6" key="1">
    <citation type="submission" date="2020-11" db="EMBL/GenBank/DDBJ databases">
        <authorList>
            <consortium name="DOE Joint Genome Institute"/>
            <person name="Ahrendt S."/>
            <person name="Riley R."/>
            <person name="Andreopoulos W."/>
            <person name="LaButti K."/>
            <person name="Pangilinan J."/>
            <person name="Ruiz-duenas F.J."/>
            <person name="Barrasa J.M."/>
            <person name="Sanchez-Garcia M."/>
            <person name="Camarero S."/>
            <person name="Miyauchi S."/>
            <person name="Serrano A."/>
            <person name="Linde D."/>
            <person name="Babiker R."/>
            <person name="Drula E."/>
            <person name="Ayuso-Fernandez I."/>
            <person name="Pacheco R."/>
            <person name="Padilla G."/>
            <person name="Ferreira P."/>
            <person name="Barriuso J."/>
            <person name="Kellner H."/>
            <person name="Castanera R."/>
            <person name="Alfaro M."/>
            <person name="Ramirez L."/>
            <person name="Pisabarro A.G."/>
            <person name="Kuo A."/>
            <person name="Tritt A."/>
            <person name="Lipzen A."/>
            <person name="He G."/>
            <person name="Yan M."/>
            <person name="Ng V."/>
            <person name="Cullen D."/>
            <person name="Martin F."/>
            <person name="Rosso M.-N."/>
            <person name="Henrissat B."/>
            <person name="Hibbett D."/>
            <person name="Martinez A.T."/>
            <person name="Grigoriev I.V."/>
        </authorList>
    </citation>
    <scope>NUCLEOTIDE SEQUENCE</scope>
    <source>
        <strain evidence="6">AH 44721</strain>
    </source>
</reference>
<dbReference type="SUPFAM" id="SSF56176">
    <property type="entry name" value="FAD-binding/transporter-associated domain-like"/>
    <property type="match status" value="1"/>
</dbReference>
<dbReference type="AlphaFoldDB" id="A0A9P5TPG5"/>
<dbReference type="InterPro" id="IPR050416">
    <property type="entry name" value="FAD-linked_Oxidoreductase"/>
</dbReference>
<organism evidence="6 7">
    <name type="scientific">Gymnopilus junonius</name>
    <name type="common">Spectacular rustgill mushroom</name>
    <name type="synonym">Gymnopilus spectabilis subsp. junonius</name>
    <dbReference type="NCBI Taxonomy" id="109634"/>
    <lineage>
        <taxon>Eukaryota</taxon>
        <taxon>Fungi</taxon>
        <taxon>Dikarya</taxon>
        <taxon>Basidiomycota</taxon>
        <taxon>Agaricomycotina</taxon>
        <taxon>Agaricomycetes</taxon>
        <taxon>Agaricomycetidae</taxon>
        <taxon>Agaricales</taxon>
        <taxon>Agaricineae</taxon>
        <taxon>Hymenogastraceae</taxon>
        <taxon>Gymnopilus</taxon>
    </lineage>
</organism>
<evidence type="ECO:0000256" key="3">
    <source>
        <dbReference type="ARBA" id="ARBA00022827"/>
    </source>
</evidence>
<evidence type="ECO:0000313" key="6">
    <source>
        <dbReference type="EMBL" id="KAF8904780.1"/>
    </source>
</evidence>
<dbReference type="Gene3D" id="3.30.465.10">
    <property type="match status" value="1"/>
</dbReference>
<dbReference type="Gene3D" id="3.40.462.20">
    <property type="match status" value="1"/>
</dbReference>
<dbReference type="PANTHER" id="PTHR42973:SF17">
    <property type="entry name" value="OXIDASE, PUTATIVE (AFU_ORTHOLOGUE AFUA_6G14340)-RELATED"/>
    <property type="match status" value="1"/>
</dbReference>
<dbReference type="InterPro" id="IPR036318">
    <property type="entry name" value="FAD-bd_PCMH-like_sf"/>
</dbReference>
<gene>
    <name evidence="6" type="ORF">CPB84DRAFT_656743</name>
</gene>
<dbReference type="Pfam" id="PF01565">
    <property type="entry name" value="FAD_binding_4"/>
    <property type="match status" value="1"/>
</dbReference>
<dbReference type="GO" id="GO:0016491">
    <property type="term" value="F:oxidoreductase activity"/>
    <property type="evidence" value="ECO:0007669"/>
    <property type="project" value="UniProtKB-KW"/>
</dbReference>
<dbReference type="PANTHER" id="PTHR42973">
    <property type="entry name" value="BINDING OXIDOREDUCTASE, PUTATIVE (AFU_ORTHOLOGUE AFUA_1G17690)-RELATED"/>
    <property type="match status" value="1"/>
</dbReference>
<dbReference type="InterPro" id="IPR016166">
    <property type="entry name" value="FAD-bd_PCMH"/>
</dbReference>
<dbReference type="PROSITE" id="PS51387">
    <property type="entry name" value="FAD_PCMH"/>
    <property type="match status" value="1"/>
</dbReference>
<evidence type="ECO:0000256" key="4">
    <source>
        <dbReference type="ARBA" id="ARBA00023002"/>
    </source>
</evidence>
<dbReference type="InterPro" id="IPR012951">
    <property type="entry name" value="BBE"/>
</dbReference>
<protein>
    <recommendedName>
        <fullName evidence="5">FAD-binding PCMH-type domain-containing protein</fullName>
    </recommendedName>
</protein>
<keyword evidence="4" id="KW-0560">Oxidoreductase</keyword>
<accession>A0A9P5TPG5</accession>
<keyword evidence="2" id="KW-0285">Flavoprotein</keyword>
<dbReference type="OrthoDB" id="415825at2759"/>
<comment type="similarity">
    <text evidence="1">Belongs to the oxygen-dependent FAD-linked oxidoreductase family.</text>
</comment>
<proteinExistence type="inferred from homology"/>
<evidence type="ECO:0000256" key="2">
    <source>
        <dbReference type="ARBA" id="ARBA00022630"/>
    </source>
</evidence>
<evidence type="ECO:0000256" key="1">
    <source>
        <dbReference type="ARBA" id="ARBA00005466"/>
    </source>
</evidence>
<evidence type="ECO:0000313" key="7">
    <source>
        <dbReference type="Proteomes" id="UP000724874"/>
    </source>
</evidence>
<comment type="caution">
    <text evidence="6">The sequence shown here is derived from an EMBL/GenBank/DDBJ whole genome shotgun (WGS) entry which is preliminary data.</text>
</comment>
<dbReference type="Proteomes" id="UP000724874">
    <property type="component" value="Unassembled WGS sequence"/>
</dbReference>
<dbReference type="InterPro" id="IPR006094">
    <property type="entry name" value="Oxid_FAD_bind_N"/>
</dbReference>
<dbReference type="GO" id="GO:0071949">
    <property type="term" value="F:FAD binding"/>
    <property type="evidence" value="ECO:0007669"/>
    <property type="project" value="InterPro"/>
</dbReference>
<sequence>MGRGISKPKQPSVFQEALKKAIPDTTLIWFPQDKDFTSKVKAYNLDYPIVPAAVVRPNTKEEVAAAVKCAAEAGVKVQPRCGGHSFANYCLGGTNGALVIDLANFQKFEMDRKTWKATVGGGTLLKDITNRMHDAGGRAIAHGTCPQVGIGGHATIGGLGPLSRQWGASLDHIREVEVVLADGSIVRANETSNSDLYFAIRGAAASFGIVTEFVFQTRPEPKSTVHYSFTYEIGDWESKAKTFARWQEFVSKPDLDRKFASTLIVTPVGLIVTGTYFGTRAEFDRLELETKLGDRCSKSSIDTFENWVASVLSWAQQEAINFSGGIPAAFYSKSLALKPDTLIPENGLNSLFKYIHEANKGTLIWFVIFDLQGGATNDVPMDATSYAHRDTLYYLQSYAIGHDKVSKTTHNFLEGINNIIQKAMPLVNFGAYPGYVDPYLANGQQEYWGTNYPKLQQVKGVYDPKDIFSNPQSVRLPAKPK</sequence>
<feature type="domain" description="FAD-binding PCMH-type" evidence="5">
    <location>
        <begin position="47"/>
        <end position="220"/>
    </location>
</feature>
<keyword evidence="3" id="KW-0274">FAD</keyword>
<name>A0A9P5TPG5_GYMJU</name>
<keyword evidence="7" id="KW-1185">Reference proteome</keyword>
<dbReference type="InterPro" id="IPR016169">
    <property type="entry name" value="FAD-bd_PCMH_sub2"/>
</dbReference>
<evidence type="ECO:0000259" key="5">
    <source>
        <dbReference type="PROSITE" id="PS51387"/>
    </source>
</evidence>
<dbReference type="Pfam" id="PF08031">
    <property type="entry name" value="BBE"/>
    <property type="match status" value="1"/>
</dbReference>